<accession>A0AAP3YGE5</accession>
<comment type="caution">
    <text evidence="2">The sequence shown here is derived from an EMBL/GenBank/DDBJ whole genome shotgun (WGS) entry which is preliminary data.</text>
</comment>
<proteinExistence type="predicted"/>
<dbReference type="AlphaFoldDB" id="A0AAP3YGE5"/>
<protein>
    <submittedName>
        <fullName evidence="2">Uncharacterized protein</fullName>
    </submittedName>
</protein>
<dbReference type="Proteomes" id="UP001222377">
    <property type="component" value="Unassembled WGS sequence"/>
</dbReference>
<organism evidence="2 3">
    <name type="scientific">Bacillus amyloliquefaciens</name>
    <name type="common">Bacillus velezensis</name>
    <dbReference type="NCBI Taxonomy" id="1390"/>
    <lineage>
        <taxon>Bacteria</taxon>
        <taxon>Bacillati</taxon>
        <taxon>Bacillota</taxon>
        <taxon>Bacilli</taxon>
        <taxon>Bacillales</taxon>
        <taxon>Bacillaceae</taxon>
        <taxon>Bacillus</taxon>
        <taxon>Bacillus amyloliquefaciens group</taxon>
    </lineage>
</organism>
<evidence type="ECO:0000313" key="3">
    <source>
        <dbReference type="Proteomes" id="UP001222377"/>
    </source>
</evidence>
<evidence type="ECO:0000313" key="2">
    <source>
        <dbReference type="EMBL" id="MDF4194905.1"/>
    </source>
</evidence>
<feature type="coiled-coil region" evidence="1">
    <location>
        <begin position="15"/>
        <end position="42"/>
    </location>
</feature>
<keyword evidence="1" id="KW-0175">Coiled coil</keyword>
<dbReference type="RefSeq" id="WP_021493469.1">
    <property type="nucleotide sequence ID" value="NZ_JARKHX010000004.1"/>
</dbReference>
<gene>
    <name evidence="2" type="ORF">PV946_14210</name>
</gene>
<evidence type="ECO:0000256" key="1">
    <source>
        <dbReference type="SAM" id="Coils"/>
    </source>
</evidence>
<sequence length="121" mass="14284">MRTAKDYLVSISKPLVAIEETKQRLQNEIDNLYKELGKVDKELNEFYHKLEEEKFNASEGYHLSLKGQKILRKRRSLKQELQLLNTLFGSLNNNGWTLESLKIAEYKISKKKNKHLQYESV</sequence>
<reference evidence="2" key="1">
    <citation type="submission" date="2023-02" db="EMBL/GenBank/DDBJ databases">
        <title>Draft Whole-Genome Sequences of Bacillus Strains of Potential Probiotic for Poultry.</title>
        <authorList>
            <person name="Ma L.M."/>
            <person name="Lopez-Guerra N."/>
            <person name="Zhang G."/>
        </authorList>
    </citation>
    <scope>NUCLEOTIDE SEQUENCE</scope>
    <source>
        <strain evidence="2">OSU1013-24</strain>
    </source>
</reference>
<dbReference type="EMBL" id="JARKHX010000004">
    <property type="protein sequence ID" value="MDF4194905.1"/>
    <property type="molecule type" value="Genomic_DNA"/>
</dbReference>
<name>A0AAP3YGE5_BACAM</name>